<evidence type="ECO:0000313" key="14">
    <source>
        <dbReference type="EMBL" id="EPS44586.1"/>
    </source>
</evidence>
<dbReference type="Gene3D" id="1.20.5.170">
    <property type="match status" value="1"/>
</dbReference>
<evidence type="ECO:0000259" key="12">
    <source>
        <dbReference type="PROSITE" id="PS50180"/>
    </source>
</evidence>
<evidence type="ECO:0008006" key="16">
    <source>
        <dbReference type="Google" id="ProtNLM"/>
    </source>
</evidence>
<dbReference type="OMA" id="PDNYEPN"/>
<dbReference type="EMBL" id="AQGS01000041">
    <property type="protein sequence ID" value="EPS44586.1"/>
    <property type="molecule type" value="Genomic_DNA"/>
</dbReference>
<comment type="subunit">
    <text evidence="8">Binds to ARF1 and ARF2.</text>
</comment>
<dbReference type="SUPFAM" id="SSF48464">
    <property type="entry name" value="ENTH/VHS domain"/>
    <property type="match status" value="1"/>
</dbReference>
<feature type="compositionally biased region" description="Polar residues" evidence="10">
    <location>
        <begin position="420"/>
        <end position="430"/>
    </location>
</feature>
<evidence type="ECO:0000256" key="8">
    <source>
        <dbReference type="ARBA" id="ARBA00065344"/>
    </source>
</evidence>
<feature type="compositionally biased region" description="Low complexity" evidence="10">
    <location>
        <begin position="493"/>
        <end position="507"/>
    </location>
</feature>
<dbReference type="Pfam" id="PF00790">
    <property type="entry name" value="VHS"/>
    <property type="match status" value="1"/>
</dbReference>
<dbReference type="GO" id="GO:0005829">
    <property type="term" value="C:cytosol"/>
    <property type="evidence" value="ECO:0007669"/>
    <property type="project" value="GOC"/>
</dbReference>
<name>S8AUE2_DACHA</name>
<feature type="domain" description="GAT" evidence="13">
    <location>
        <begin position="190"/>
        <end position="317"/>
    </location>
</feature>
<dbReference type="InterPro" id="IPR038425">
    <property type="entry name" value="GAT_sf"/>
</dbReference>
<accession>S8AUE2</accession>
<dbReference type="SUPFAM" id="SSF89009">
    <property type="entry name" value="GAT-like domain"/>
    <property type="match status" value="1"/>
</dbReference>
<organism evidence="14 15">
    <name type="scientific">Dactylellina haptotyla (strain CBS 200.50)</name>
    <name type="common">Nematode-trapping fungus</name>
    <name type="synonym">Monacrosporium haptotylum</name>
    <dbReference type="NCBI Taxonomy" id="1284197"/>
    <lineage>
        <taxon>Eukaryota</taxon>
        <taxon>Fungi</taxon>
        <taxon>Dikarya</taxon>
        <taxon>Ascomycota</taxon>
        <taxon>Pezizomycotina</taxon>
        <taxon>Orbiliomycetes</taxon>
        <taxon>Orbiliales</taxon>
        <taxon>Orbiliaceae</taxon>
        <taxon>Dactylellina</taxon>
    </lineage>
</organism>
<dbReference type="InterPro" id="IPR008152">
    <property type="entry name" value="Clathrin_a/b/g-adaptin_app_Ig"/>
</dbReference>
<comment type="function">
    <text evidence="7">May play a role in the regulation of membrane traffic through the trans-Golgi network.</text>
</comment>
<dbReference type="HOGENOM" id="CLU_017092_0_0_1"/>
<dbReference type="SMART" id="SM00809">
    <property type="entry name" value="Alpha_adaptinC2"/>
    <property type="match status" value="1"/>
</dbReference>
<evidence type="ECO:0000256" key="3">
    <source>
        <dbReference type="ARBA" id="ARBA00022448"/>
    </source>
</evidence>
<keyword evidence="5" id="KW-0333">Golgi apparatus</keyword>
<dbReference type="Gene3D" id="1.20.58.160">
    <property type="match status" value="1"/>
</dbReference>
<dbReference type="PANTHER" id="PTHR47180:SF1">
    <property type="entry name" value="ADP-RIBOSYLATION FACTOR-BINDING PROTEIN GGA1-RELATED"/>
    <property type="match status" value="1"/>
</dbReference>
<evidence type="ECO:0000259" key="11">
    <source>
        <dbReference type="PROSITE" id="PS50179"/>
    </source>
</evidence>
<keyword evidence="4" id="KW-0653">Protein transport</keyword>
<feature type="coiled-coil region" evidence="9">
    <location>
        <begin position="231"/>
        <end position="261"/>
    </location>
</feature>
<evidence type="ECO:0000256" key="1">
    <source>
        <dbReference type="ARBA" id="ARBA00004601"/>
    </source>
</evidence>
<dbReference type="Pfam" id="PF03127">
    <property type="entry name" value="GAT"/>
    <property type="match status" value="1"/>
</dbReference>
<keyword evidence="15" id="KW-1185">Reference proteome</keyword>
<dbReference type="GO" id="GO:0043328">
    <property type="term" value="P:protein transport to vacuole involved in ubiquitin-dependent protein catabolic process via the multivesicular body sorting pathway"/>
    <property type="evidence" value="ECO:0007669"/>
    <property type="project" value="UniProtKB-ARBA"/>
</dbReference>
<dbReference type="InterPro" id="IPR013041">
    <property type="entry name" value="Clathrin_app_Ig-like_sf"/>
</dbReference>
<dbReference type="eggNOG" id="KOG1087">
    <property type="taxonomic scope" value="Eukaryota"/>
</dbReference>
<dbReference type="AlphaFoldDB" id="S8AUE2"/>
<reference evidence="14 15" key="1">
    <citation type="journal article" date="2013" name="PLoS Genet.">
        <title>Genomic mechanisms accounting for the adaptation to parasitism in nematode-trapping fungi.</title>
        <authorList>
            <person name="Meerupati T."/>
            <person name="Andersson K.M."/>
            <person name="Friman E."/>
            <person name="Kumar D."/>
            <person name="Tunlid A."/>
            <person name="Ahren D."/>
        </authorList>
    </citation>
    <scope>NUCLEOTIDE SEQUENCE [LARGE SCALE GENOMIC DNA]</scope>
    <source>
        <strain evidence="14 15">CBS 200.50</strain>
    </source>
</reference>
<dbReference type="GO" id="GO:0043130">
    <property type="term" value="F:ubiquitin binding"/>
    <property type="evidence" value="ECO:0007669"/>
    <property type="project" value="InterPro"/>
</dbReference>
<dbReference type="GO" id="GO:0006896">
    <property type="term" value="P:Golgi to vacuole transport"/>
    <property type="evidence" value="ECO:0007669"/>
    <property type="project" value="UniProtKB-ARBA"/>
</dbReference>
<evidence type="ECO:0000256" key="7">
    <source>
        <dbReference type="ARBA" id="ARBA00053552"/>
    </source>
</evidence>
<proteinExistence type="predicted"/>
<evidence type="ECO:0000259" key="13">
    <source>
        <dbReference type="PROSITE" id="PS50909"/>
    </source>
</evidence>
<dbReference type="GO" id="GO:0005802">
    <property type="term" value="C:trans-Golgi network"/>
    <property type="evidence" value="ECO:0007669"/>
    <property type="project" value="UniProtKB-ARBA"/>
</dbReference>
<dbReference type="Gene3D" id="1.25.40.90">
    <property type="match status" value="1"/>
</dbReference>
<keyword evidence="6 9" id="KW-0175">Coiled coil</keyword>
<comment type="caution">
    <text evidence="14">The sequence shown here is derived from an EMBL/GenBank/DDBJ whole genome shotgun (WGS) entry which is preliminary data.</text>
</comment>
<evidence type="ECO:0000256" key="10">
    <source>
        <dbReference type="SAM" id="MobiDB-lite"/>
    </source>
</evidence>
<comment type="subunit">
    <text evidence="2">Component of the ESCRT-0 complex composed of HSE1 and VPS27.</text>
</comment>
<feature type="domain" description="GAE" evidence="12">
    <location>
        <begin position="503"/>
        <end position="627"/>
    </location>
</feature>
<feature type="region of interest" description="Disordered" evidence="10">
    <location>
        <begin position="416"/>
        <end position="510"/>
    </location>
</feature>
<dbReference type="SUPFAM" id="SSF49348">
    <property type="entry name" value="Clathrin adaptor appendage domain"/>
    <property type="match status" value="1"/>
</dbReference>
<evidence type="ECO:0000256" key="9">
    <source>
        <dbReference type="SAM" id="Coils"/>
    </source>
</evidence>
<feature type="compositionally biased region" description="Low complexity" evidence="10">
    <location>
        <begin position="438"/>
        <end position="458"/>
    </location>
</feature>
<protein>
    <recommendedName>
        <fullName evidence="16">VHS domain-containing protein</fullName>
    </recommendedName>
</protein>
<reference evidence="15" key="2">
    <citation type="submission" date="2013-04" db="EMBL/GenBank/DDBJ databases">
        <title>Genomic mechanisms accounting for the adaptation to parasitism in nematode-trapping fungi.</title>
        <authorList>
            <person name="Ahren D.G."/>
        </authorList>
    </citation>
    <scope>NUCLEOTIDE SEQUENCE [LARGE SCALE GENOMIC DNA]</scope>
    <source>
        <strain evidence="15">CBS 200.50</strain>
    </source>
</reference>
<dbReference type="InterPro" id="IPR008153">
    <property type="entry name" value="GAE_dom"/>
</dbReference>
<dbReference type="PROSITE" id="PS50909">
    <property type="entry name" value="GAT"/>
    <property type="match status" value="1"/>
</dbReference>
<comment type="subcellular location">
    <subcellularLocation>
        <location evidence="1">Golgi apparatus</location>
        <location evidence="1">trans-Golgi network</location>
    </subcellularLocation>
</comment>
<dbReference type="PANTHER" id="PTHR47180">
    <property type="entry name" value="ADP-RIBOSYLATION FACTOR-BINDING PROTEIN GGA1-RELATED"/>
    <property type="match status" value="1"/>
</dbReference>
<dbReference type="InterPro" id="IPR052653">
    <property type="entry name" value="ARF-binding"/>
</dbReference>
<dbReference type="PROSITE" id="PS50179">
    <property type="entry name" value="VHS"/>
    <property type="match status" value="1"/>
</dbReference>
<dbReference type="Pfam" id="PF02883">
    <property type="entry name" value="Alpha_adaptinC2"/>
    <property type="match status" value="1"/>
</dbReference>
<evidence type="ECO:0000256" key="2">
    <source>
        <dbReference type="ARBA" id="ARBA00011446"/>
    </source>
</evidence>
<dbReference type="FunFam" id="1.20.5.170:FF:000024">
    <property type="entry name" value="VHS domain-containing protein"/>
    <property type="match status" value="1"/>
</dbReference>
<dbReference type="GO" id="GO:0006895">
    <property type="term" value="P:Golgi to endosome transport"/>
    <property type="evidence" value="ECO:0007669"/>
    <property type="project" value="TreeGrafter"/>
</dbReference>
<dbReference type="InterPro" id="IPR008942">
    <property type="entry name" value="ENTH_VHS"/>
</dbReference>
<dbReference type="CDD" id="cd14235">
    <property type="entry name" value="GAT_GGA_fungi"/>
    <property type="match status" value="1"/>
</dbReference>
<dbReference type="PROSITE" id="PS50180">
    <property type="entry name" value="GAE"/>
    <property type="match status" value="1"/>
</dbReference>
<gene>
    <name evidence="14" type="ORF">H072_1380</name>
</gene>
<evidence type="ECO:0000256" key="5">
    <source>
        <dbReference type="ARBA" id="ARBA00023034"/>
    </source>
</evidence>
<dbReference type="Gene3D" id="2.60.40.1230">
    <property type="match status" value="1"/>
</dbReference>
<dbReference type="SMART" id="SM00288">
    <property type="entry name" value="VHS"/>
    <property type="match status" value="1"/>
</dbReference>
<dbReference type="GO" id="GO:0035091">
    <property type="term" value="F:phosphatidylinositol binding"/>
    <property type="evidence" value="ECO:0007669"/>
    <property type="project" value="InterPro"/>
</dbReference>
<dbReference type="STRING" id="1284197.S8AUE2"/>
<evidence type="ECO:0000256" key="4">
    <source>
        <dbReference type="ARBA" id="ARBA00022927"/>
    </source>
</evidence>
<sequence length="629" mass="68327">MAARDRWNMYPAEPHGSSQLQRFIHTACDPMNFEPNLALQLEIADLINSKKGNTPREAAVAIVGYINGRNPNVSLLALSLLDICVKNCGYPFHLQISTKDFLNELVRRFPERPPIRYSRVQMKILEAVEEWKTTICQNSRYKEDLGFIRDMHRLLSYKGYVFPEIRKEDMAVLNPSENLKSAEELEEEERAAQSAKLQELIRRGTPQDLQEANQLMKIMAGYDQTNKTDYRQKAAEDIAKLQEKQRLLDEMLAKVNQGENIGDGDAFEELANALRNAQPKLHKMAEEESDDAEAVAKLFTLNDTINATIEKYKLLKKGDYAGAAAVKPGAVPEGASSIDLIDLMGDEISSNGTAANNGKPGNTGSSLEDDLLGLSIGGSSSGGGIALGFGANSNIPGPPLLSSTLNTSTARGATPDFSLGNFSASNHNRQASVPSPPSSMTSPLSSMSSPPASMSAFAGLGGLGSSPRPPPQPQAQTQPQAQLFGNDDDDDFAAFSSAVPPSSRFPPLKNTERELTKASLRIVMETFTRSPADGPLNLKAKFSNTTSESIEDITFQLAVPRSLQLKMEHQSGTTLQPQQVDGIDQTVRITGVAPGAGGNVKMRWKVSYRIGDNFELKEENGEITGLPVS</sequence>
<dbReference type="OrthoDB" id="2018246at2759"/>
<dbReference type="Proteomes" id="UP000015100">
    <property type="component" value="Unassembled WGS sequence"/>
</dbReference>
<dbReference type="FunFam" id="1.25.40.90:FF:000008">
    <property type="entry name" value="VHS domain protein"/>
    <property type="match status" value="1"/>
</dbReference>
<keyword evidence="3" id="KW-0813">Transport</keyword>
<dbReference type="FunFam" id="1.20.58.160:FF:000003">
    <property type="entry name" value="VHS domain protein"/>
    <property type="match status" value="1"/>
</dbReference>
<evidence type="ECO:0000256" key="6">
    <source>
        <dbReference type="ARBA" id="ARBA00023054"/>
    </source>
</evidence>
<feature type="domain" description="VHS" evidence="11">
    <location>
        <begin position="27"/>
        <end position="163"/>
    </location>
</feature>
<evidence type="ECO:0000313" key="15">
    <source>
        <dbReference type="Proteomes" id="UP000015100"/>
    </source>
</evidence>
<dbReference type="InterPro" id="IPR002014">
    <property type="entry name" value="VHS_dom"/>
</dbReference>
<dbReference type="CDD" id="cd16998">
    <property type="entry name" value="VHS_GGA_fungi"/>
    <property type="match status" value="1"/>
</dbReference>
<dbReference type="InterPro" id="IPR004152">
    <property type="entry name" value="GAT_dom"/>
</dbReference>